<reference evidence="3" key="1">
    <citation type="journal article" date="2021" name="Front. Plant Sci.">
        <title>Chromosome-Scale Genome Assembly for Chinese Sour Jujube and Insights Into Its Genome Evolution and Domestication Signature.</title>
        <authorList>
            <person name="Shen L.-Y."/>
            <person name="Luo H."/>
            <person name="Wang X.-L."/>
            <person name="Wang X.-M."/>
            <person name="Qiu X.-J."/>
            <person name="Liu H."/>
            <person name="Zhou S.-S."/>
            <person name="Jia K.-H."/>
            <person name="Nie S."/>
            <person name="Bao Y.-T."/>
            <person name="Zhang R.-G."/>
            <person name="Yun Q.-Z."/>
            <person name="Chai Y.-H."/>
            <person name="Lu J.-Y."/>
            <person name="Li Y."/>
            <person name="Zhao S.-W."/>
            <person name="Mao J.-F."/>
            <person name="Jia S.-G."/>
            <person name="Mao Y.-M."/>
        </authorList>
    </citation>
    <scope>NUCLEOTIDE SEQUENCE</scope>
    <source>
        <strain evidence="3">AT0</strain>
        <tissue evidence="3">Leaf</tissue>
    </source>
</reference>
<dbReference type="AlphaFoldDB" id="A0A978UQ30"/>
<proteinExistence type="predicted"/>
<feature type="transmembrane region" description="Helical" evidence="1">
    <location>
        <begin position="103"/>
        <end position="119"/>
    </location>
</feature>
<keyword evidence="1" id="KW-1133">Transmembrane helix</keyword>
<dbReference type="EMBL" id="JAEACU010000009">
    <property type="protein sequence ID" value="KAH7516980.1"/>
    <property type="molecule type" value="Genomic_DNA"/>
</dbReference>
<comment type="caution">
    <text evidence="3">The sequence shown here is derived from an EMBL/GenBank/DDBJ whole genome shotgun (WGS) entry which is preliminary data.</text>
</comment>
<feature type="transmembrane region" description="Helical" evidence="1">
    <location>
        <begin position="77"/>
        <end position="96"/>
    </location>
</feature>
<protein>
    <submittedName>
        <fullName evidence="3">Uncharacterized protein</fullName>
    </submittedName>
</protein>
<evidence type="ECO:0000256" key="1">
    <source>
        <dbReference type="SAM" id="Phobius"/>
    </source>
</evidence>
<accession>A0A978UQ30</accession>
<evidence type="ECO:0000256" key="2">
    <source>
        <dbReference type="SAM" id="SignalP"/>
    </source>
</evidence>
<dbReference type="Proteomes" id="UP000813462">
    <property type="component" value="Unassembled WGS sequence"/>
</dbReference>
<feature type="transmembrane region" description="Helical" evidence="1">
    <location>
        <begin position="152"/>
        <end position="172"/>
    </location>
</feature>
<keyword evidence="1" id="KW-0472">Membrane</keyword>
<gene>
    <name evidence="3" type="ORF">FEM48_Zijuj09G0013600</name>
</gene>
<evidence type="ECO:0000313" key="4">
    <source>
        <dbReference type="Proteomes" id="UP000813462"/>
    </source>
</evidence>
<name>A0A978UQ30_ZIZJJ</name>
<keyword evidence="2" id="KW-0732">Signal</keyword>
<evidence type="ECO:0000313" key="3">
    <source>
        <dbReference type="EMBL" id="KAH7516980.1"/>
    </source>
</evidence>
<organism evidence="3 4">
    <name type="scientific">Ziziphus jujuba var. spinosa</name>
    <dbReference type="NCBI Taxonomy" id="714518"/>
    <lineage>
        <taxon>Eukaryota</taxon>
        <taxon>Viridiplantae</taxon>
        <taxon>Streptophyta</taxon>
        <taxon>Embryophyta</taxon>
        <taxon>Tracheophyta</taxon>
        <taxon>Spermatophyta</taxon>
        <taxon>Magnoliopsida</taxon>
        <taxon>eudicotyledons</taxon>
        <taxon>Gunneridae</taxon>
        <taxon>Pentapetalae</taxon>
        <taxon>rosids</taxon>
        <taxon>fabids</taxon>
        <taxon>Rosales</taxon>
        <taxon>Rhamnaceae</taxon>
        <taxon>Paliureae</taxon>
        <taxon>Ziziphus</taxon>
    </lineage>
</organism>
<feature type="chain" id="PRO_5037686329" evidence="2">
    <location>
        <begin position="25"/>
        <end position="209"/>
    </location>
</feature>
<keyword evidence="1" id="KW-0812">Transmembrane</keyword>
<sequence>MLADCIVLVCSVAICCGLAESGYAIPDPTKLKEQLIQPNKLNSPSSATAPALLPETIQQSFFKSKTWYFLEIKWKNLYLYALFIALPITSLAEIFIFLTFTGFVFVLVGISFLAGYLVIDKGITSLSGTVYVMRVSENFNGFGQGRCFDEVIVHWACNWSLVLSFVSFGLVLSKRRSRNGEAGGSLLAQLDSQTVFMCPNAELELELNE</sequence>
<feature type="signal peptide" evidence="2">
    <location>
        <begin position="1"/>
        <end position="24"/>
    </location>
</feature>